<proteinExistence type="predicted"/>
<keyword evidence="1" id="KW-1133">Transmembrane helix</keyword>
<keyword evidence="1" id="KW-0812">Transmembrane</keyword>
<evidence type="ECO:0000256" key="1">
    <source>
        <dbReference type="SAM" id="Phobius"/>
    </source>
</evidence>
<keyword evidence="1" id="KW-0472">Membrane</keyword>
<evidence type="ECO:0000313" key="3">
    <source>
        <dbReference type="Proteomes" id="UP001244341"/>
    </source>
</evidence>
<feature type="transmembrane region" description="Helical" evidence="1">
    <location>
        <begin position="116"/>
        <end position="137"/>
    </location>
</feature>
<organism evidence="2 3">
    <name type="scientific">Tetradesmus obliquus</name>
    <name type="common">Green alga</name>
    <name type="synonym">Acutodesmus obliquus</name>
    <dbReference type="NCBI Taxonomy" id="3088"/>
    <lineage>
        <taxon>Eukaryota</taxon>
        <taxon>Viridiplantae</taxon>
        <taxon>Chlorophyta</taxon>
        <taxon>core chlorophytes</taxon>
        <taxon>Chlorophyceae</taxon>
        <taxon>CS clade</taxon>
        <taxon>Sphaeropleales</taxon>
        <taxon>Scenedesmaceae</taxon>
        <taxon>Tetradesmus</taxon>
    </lineage>
</organism>
<gene>
    <name evidence="2" type="ORF">OEZ85_001028</name>
</gene>
<dbReference type="EMBL" id="CP126222">
    <property type="protein sequence ID" value="WIA22600.1"/>
    <property type="molecule type" value="Genomic_DNA"/>
</dbReference>
<accession>A0ABY8UMM1</accession>
<protein>
    <submittedName>
        <fullName evidence="2">Uncharacterized protein</fullName>
    </submittedName>
</protein>
<dbReference type="Proteomes" id="UP001244341">
    <property type="component" value="Chromosome 15b"/>
</dbReference>
<keyword evidence="3" id="KW-1185">Reference proteome</keyword>
<evidence type="ECO:0000313" key="2">
    <source>
        <dbReference type="EMBL" id="WIA22600.1"/>
    </source>
</evidence>
<sequence length="264" mass="28624">MKTVEKKQPGWQLDGLWLVYAARETAPKLDTWLKHPSLPAGYFRSVRGMLIYLDALIAAVGNSSGGGRGAGYGAGYGLGSGYGDMDCLPAGQQLDVTVWRHPPIDREYEPPPKGCAVLVLGMVFASAAAAAAAHAGMAHHRDRARLMQLRAGLHYRPHSFDRDNTETCGHQGLHVQGNFNSTRGARDVTLKFPGVKFGAIFCDYFRMPTGYACEVYKPQLFTQFVPELVRRGAVSLGVPVYVPNNPVLLKSLAAAGARFATVVY</sequence>
<reference evidence="2 3" key="1">
    <citation type="submission" date="2023-05" db="EMBL/GenBank/DDBJ databases">
        <title>A 100% complete, gapless, phased diploid assembly of the Scenedesmus obliquus UTEX 3031 genome.</title>
        <authorList>
            <person name="Biondi T.C."/>
            <person name="Hanschen E.R."/>
            <person name="Kwon T."/>
            <person name="Eng W."/>
            <person name="Kruse C.P.S."/>
            <person name="Koehler S.I."/>
            <person name="Kunde Y."/>
            <person name="Gleasner C.D."/>
            <person name="You Mak K.T."/>
            <person name="Polle J."/>
            <person name="Hovde B.T."/>
            <person name="Starkenburg S.R."/>
        </authorList>
    </citation>
    <scope>NUCLEOTIDE SEQUENCE [LARGE SCALE GENOMIC DNA]</scope>
    <source>
        <strain evidence="2 3">DOE0152z</strain>
    </source>
</reference>
<name>A0ABY8UMM1_TETOB</name>